<reference evidence="9" key="1">
    <citation type="journal article" date="2019" name="Int. J. Syst. Evol. Microbiol.">
        <title>The Global Catalogue of Microorganisms (GCM) 10K type strain sequencing project: providing services to taxonomists for standard genome sequencing and annotation.</title>
        <authorList>
            <consortium name="The Broad Institute Genomics Platform"/>
            <consortium name="The Broad Institute Genome Sequencing Center for Infectious Disease"/>
            <person name="Wu L."/>
            <person name="Ma J."/>
        </authorList>
    </citation>
    <scope>NUCLEOTIDE SEQUENCE [LARGE SCALE GENOMIC DNA]</scope>
    <source>
        <strain evidence="9">CGMCC 1.15772</strain>
    </source>
</reference>
<dbReference type="CDD" id="cd13597">
    <property type="entry name" value="PBP2_lipoprotein_Tp32"/>
    <property type="match status" value="1"/>
</dbReference>
<evidence type="ECO:0000313" key="8">
    <source>
        <dbReference type="EMBL" id="MFC6592438.1"/>
    </source>
</evidence>
<comment type="similarity">
    <text evidence="6">Belongs to the nlpA lipoprotein family.</text>
</comment>
<dbReference type="EMBL" id="JBHSWD010000001">
    <property type="protein sequence ID" value="MFC6592438.1"/>
    <property type="molecule type" value="Genomic_DNA"/>
</dbReference>
<feature type="chain" id="PRO_5046164546" description="Lipoprotein" evidence="7">
    <location>
        <begin position="18"/>
        <end position="292"/>
    </location>
</feature>
<dbReference type="PIRSF" id="PIRSF002854">
    <property type="entry name" value="MetQ"/>
    <property type="match status" value="1"/>
</dbReference>
<keyword evidence="2 7" id="KW-0732">Signal</keyword>
<feature type="signal peptide" evidence="7">
    <location>
        <begin position="1"/>
        <end position="17"/>
    </location>
</feature>
<sequence length="292" mass="30218">MRYLLTAALTLPLFVTACSKPAVSPQASAPALAEAAPAAPAASTAGPAGGPPVTLRVGATPVPAGELLEFVKPALAAQGVNLEITEFTDYVTPNTALGEGSLDANLFQHQPYLDSFQAGRPLGIVPVRAIYLPALGLYSQKAGSVAELPDGATIAIPNDPSNEARALKLLEQGGLITLKAGAAANAGLDAIADNPRQFKFLELEAAQLPRSLADTDASIVNANYALEVGLSPLKDALLHEKQNSPYANILATTAAHANDPAVKRLADALTTPEVREWLLQKYGGVSCRSSEL</sequence>
<dbReference type="Proteomes" id="UP001596297">
    <property type="component" value="Unassembled WGS sequence"/>
</dbReference>
<keyword evidence="5 6" id="KW-0449">Lipoprotein</keyword>
<dbReference type="Gene3D" id="3.40.190.10">
    <property type="entry name" value="Periplasmic binding protein-like II"/>
    <property type="match status" value="2"/>
</dbReference>
<evidence type="ECO:0000256" key="2">
    <source>
        <dbReference type="ARBA" id="ARBA00022729"/>
    </source>
</evidence>
<dbReference type="PANTHER" id="PTHR30429">
    <property type="entry name" value="D-METHIONINE-BINDING LIPOPROTEIN METQ"/>
    <property type="match status" value="1"/>
</dbReference>
<organism evidence="8 9">
    <name type="scientific">Deinococcus lacus</name>
    <dbReference type="NCBI Taxonomy" id="392561"/>
    <lineage>
        <taxon>Bacteria</taxon>
        <taxon>Thermotogati</taxon>
        <taxon>Deinococcota</taxon>
        <taxon>Deinococci</taxon>
        <taxon>Deinococcales</taxon>
        <taxon>Deinococcaceae</taxon>
        <taxon>Deinococcus</taxon>
    </lineage>
</organism>
<evidence type="ECO:0000313" key="9">
    <source>
        <dbReference type="Proteomes" id="UP001596297"/>
    </source>
</evidence>
<keyword evidence="4" id="KW-0564">Palmitate</keyword>
<evidence type="ECO:0000256" key="7">
    <source>
        <dbReference type="SAM" id="SignalP"/>
    </source>
</evidence>
<dbReference type="Pfam" id="PF03180">
    <property type="entry name" value="Lipoprotein_9"/>
    <property type="match status" value="1"/>
</dbReference>
<evidence type="ECO:0000256" key="1">
    <source>
        <dbReference type="ARBA" id="ARBA00004635"/>
    </source>
</evidence>
<evidence type="ECO:0000256" key="3">
    <source>
        <dbReference type="ARBA" id="ARBA00023136"/>
    </source>
</evidence>
<keyword evidence="9" id="KW-1185">Reference proteome</keyword>
<evidence type="ECO:0000256" key="4">
    <source>
        <dbReference type="ARBA" id="ARBA00023139"/>
    </source>
</evidence>
<proteinExistence type="inferred from homology"/>
<name>A0ABW1YDP8_9DEIO</name>
<dbReference type="PANTHER" id="PTHR30429:SF0">
    <property type="entry name" value="METHIONINE-BINDING LIPOPROTEIN METQ"/>
    <property type="match status" value="1"/>
</dbReference>
<evidence type="ECO:0000256" key="5">
    <source>
        <dbReference type="ARBA" id="ARBA00023288"/>
    </source>
</evidence>
<accession>A0ABW1YDP8</accession>
<evidence type="ECO:0000256" key="6">
    <source>
        <dbReference type="PIRNR" id="PIRNR002854"/>
    </source>
</evidence>
<keyword evidence="3" id="KW-0472">Membrane</keyword>
<dbReference type="SUPFAM" id="SSF53850">
    <property type="entry name" value="Periplasmic binding protein-like II"/>
    <property type="match status" value="1"/>
</dbReference>
<dbReference type="RefSeq" id="WP_380083469.1">
    <property type="nucleotide sequence ID" value="NZ_JBHSWD010000001.1"/>
</dbReference>
<protein>
    <recommendedName>
        <fullName evidence="6">Lipoprotein</fullName>
    </recommendedName>
</protein>
<dbReference type="InterPro" id="IPR004872">
    <property type="entry name" value="Lipoprotein_NlpA"/>
</dbReference>
<comment type="subcellular location">
    <subcellularLocation>
        <location evidence="1">Membrane</location>
        <topology evidence="1">Lipid-anchor</topology>
    </subcellularLocation>
</comment>
<comment type="caution">
    <text evidence="8">The sequence shown here is derived from an EMBL/GenBank/DDBJ whole genome shotgun (WGS) entry which is preliminary data.</text>
</comment>
<dbReference type="PROSITE" id="PS51257">
    <property type="entry name" value="PROKAR_LIPOPROTEIN"/>
    <property type="match status" value="1"/>
</dbReference>
<gene>
    <name evidence="8" type="ORF">ACFP81_10805</name>
</gene>